<sequence>MTSTKRQHEMQQPRFRSWSPFRGEIWASGYSDSYQILSGVYSSQRARLTYVTMTLLRQNTQTAQRKVSIQCLRDVINRYSNPDNPIRHPFSTCRCFSQM</sequence>
<evidence type="ECO:0000313" key="2">
    <source>
        <dbReference type="Proteomes" id="UP001642483"/>
    </source>
</evidence>
<reference evidence="1 2" key="1">
    <citation type="submission" date="2024-02" db="EMBL/GenBank/DDBJ databases">
        <authorList>
            <person name="Daric V."/>
            <person name="Darras S."/>
        </authorList>
    </citation>
    <scope>NUCLEOTIDE SEQUENCE [LARGE SCALE GENOMIC DNA]</scope>
</reference>
<protein>
    <submittedName>
        <fullName evidence="1">Uncharacterized protein</fullName>
    </submittedName>
</protein>
<accession>A0ABP0FTV1</accession>
<evidence type="ECO:0000313" key="1">
    <source>
        <dbReference type="EMBL" id="CAK8681378.1"/>
    </source>
</evidence>
<dbReference type="EMBL" id="CAWYQH010000079">
    <property type="protein sequence ID" value="CAK8681378.1"/>
    <property type="molecule type" value="Genomic_DNA"/>
</dbReference>
<gene>
    <name evidence="1" type="ORF">CVLEPA_LOCUS11585</name>
</gene>
<keyword evidence="2" id="KW-1185">Reference proteome</keyword>
<proteinExistence type="predicted"/>
<name>A0ABP0FTV1_CLALP</name>
<organism evidence="1 2">
    <name type="scientific">Clavelina lepadiformis</name>
    <name type="common">Light-bulb sea squirt</name>
    <name type="synonym">Ascidia lepadiformis</name>
    <dbReference type="NCBI Taxonomy" id="159417"/>
    <lineage>
        <taxon>Eukaryota</taxon>
        <taxon>Metazoa</taxon>
        <taxon>Chordata</taxon>
        <taxon>Tunicata</taxon>
        <taxon>Ascidiacea</taxon>
        <taxon>Aplousobranchia</taxon>
        <taxon>Clavelinidae</taxon>
        <taxon>Clavelina</taxon>
    </lineage>
</organism>
<dbReference type="Proteomes" id="UP001642483">
    <property type="component" value="Unassembled WGS sequence"/>
</dbReference>
<comment type="caution">
    <text evidence="1">The sequence shown here is derived from an EMBL/GenBank/DDBJ whole genome shotgun (WGS) entry which is preliminary data.</text>
</comment>